<gene>
    <name evidence="5" type="ORF">SAMN05216255_3723</name>
</gene>
<evidence type="ECO:0000259" key="4">
    <source>
        <dbReference type="SMART" id="SM00479"/>
    </source>
</evidence>
<dbReference type="PANTHER" id="PTHR30231">
    <property type="entry name" value="DNA POLYMERASE III SUBUNIT EPSILON"/>
    <property type="match status" value="1"/>
</dbReference>
<dbReference type="Pfam" id="PF00929">
    <property type="entry name" value="RNase_T"/>
    <property type="match status" value="1"/>
</dbReference>
<evidence type="ECO:0000256" key="3">
    <source>
        <dbReference type="ARBA" id="ARBA00022839"/>
    </source>
</evidence>
<evidence type="ECO:0000256" key="2">
    <source>
        <dbReference type="ARBA" id="ARBA00022801"/>
    </source>
</evidence>
<dbReference type="Gene3D" id="3.30.420.10">
    <property type="entry name" value="Ribonuclease H-like superfamily/Ribonuclease H"/>
    <property type="match status" value="1"/>
</dbReference>
<organism evidence="5 6">
    <name type="scientific">Pseudomonas segetis</name>
    <dbReference type="NCBI Taxonomy" id="298908"/>
    <lineage>
        <taxon>Bacteria</taxon>
        <taxon>Pseudomonadati</taxon>
        <taxon>Pseudomonadota</taxon>
        <taxon>Gammaproteobacteria</taxon>
        <taxon>Pseudomonadales</taxon>
        <taxon>Pseudomonadaceae</taxon>
        <taxon>Pseudomonas</taxon>
    </lineage>
</organism>
<dbReference type="InterPro" id="IPR013520">
    <property type="entry name" value="Ribonucl_H"/>
</dbReference>
<evidence type="ECO:0000256" key="1">
    <source>
        <dbReference type="ARBA" id="ARBA00022722"/>
    </source>
</evidence>
<dbReference type="SMART" id="SM00479">
    <property type="entry name" value="EXOIII"/>
    <property type="match status" value="1"/>
</dbReference>
<proteinExistence type="predicted"/>
<keyword evidence="2" id="KW-0378">Hydrolase</keyword>
<dbReference type="Proteomes" id="UP000242915">
    <property type="component" value="Unassembled WGS sequence"/>
</dbReference>
<evidence type="ECO:0000313" key="5">
    <source>
        <dbReference type="EMBL" id="SNS88949.1"/>
    </source>
</evidence>
<name>A0A239I603_9PSED</name>
<sequence length="235" mass="25755">MNALNWLTGRPTQLSGEQQHRLEQLAAPAALDTAILDQQRMVVVDVETSGLNVKRDQLLAIGAVVIENGAVDLAQHFECTLSCENHKVSASVLIHGLAPSMIAAGTEPAEALLDFMTFVGSSPLLAFHAAFDQRMLSRALKQSLGYRLQHDFFDVAQLAPMLCPDAALEHAGLDSWTQHFGLQVQQRHNASADALATAELSLILLCKARQQKLDSLLALQQRLNLWLRRPGRHSL</sequence>
<dbReference type="GO" id="GO:0006259">
    <property type="term" value="P:DNA metabolic process"/>
    <property type="evidence" value="ECO:0007669"/>
    <property type="project" value="UniProtKB-ARBA"/>
</dbReference>
<dbReference type="PANTHER" id="PTHR30231:SF4">
    <property type="entry name" value="PROTEIN NEN2"/>
    <property type="match status" value="1"/>
</dbReference>
<dbReference type="GO" id="GO:0003676">
    <property type="term" value="F:nucleic acid binding"/>
    <property type="evidence" value="ECO:0007669"/>
    <property type="project" value="InterPro"/>
</dbReference>
<keyword evidence="1" id="KW-0540">Nuclease</keyword>
<feature type="domain" description="Exonuclease" evidence="4">
    <location>
        <begin position="40"/>
        <end position="210"/>
    </location>
</feature>
<accession>A0A239I603</accession>
<dbReference type="EMBL" id="FZOG01000006">
    <property type="protein sequence ID" value="SNS88949.1"/>
    <property type="molecule type" value="Genomic_DNA"/>
</dbReference>
<dbReference type="InterPro" id="IPR036397">
    <property type="entry name" value="RNaseH_sf"/>
</dbReference>
<dbReference type="GO" id="GO:0008408">
    <property type="term" value="F:3'-5' exonuclease activity"/>
    <property type="evidence" value="ECO:0007669"/>
    <property type="project" value="TreeGrafter"/>
</dbReference>
<dbReference type="AlphaFoldDB" id="A0A239I603"/>
<keyword evidence="6" id="KW-1185">Reference proteome</keyword>
<dbReference type="SUPFAM" id="SSF53098">
    <property type="entry name" value="Ribonuclease H-like"/>
    <property type="match status" value="1"/>
</dbReference>
<keyword evidence="3" id="KW-0269">Exonuclease</keyword>
<protein>
    <submittedName>
        <fullName evidence="5">DNA polymerase-3 subunit epsilon</fullName>
    </submittedName>
</protein>
<dbReference type="RefSeq" id="WP_089360831.1">
    <property type="nucleotide sequence ID" value="NZ_FZOG01000006.1"/>
</dbReference>
<dbReference type="InterPro" id="IPR012337">
    <property type="entry name" value="RNaseH-like_sf"/>
</dbReference>
<reference evidence="6" key="1">
    <citation type="submission" date="2017-06" db="EMBL/GenBank/DDBJ databases">
        <authorList>
            <person name="Varghese N."/>
            <person name="Submissions S."/>
        </authorList>
    </citation>
    <scope>NUCLEOTIDE SEQUENCE [LARGE SCALE GENOMIC DNA]</scope>
    <source>
        <strain evidence="6">CIP 108523</strain>
    </source>
</reference>
<evidence type="ECO:0000313" key="6">
    <source>
        <dbReference type="Proteomes" id="UP000242915"/>
    </source>
</evidence>
<dbReference type="CDD" id="cd06127">
    <property type="entry name" value="DEDDh"/>
    <property type="match status" value="1"/>
</dbReference>